<accession>A0A2T5I7I5</accession>
<dbReference type="RefSeq" id="WP_146162129.1">
    <property type="nucleotide sequence ID" value="NZ_QAOL01000045.1"/>
</dbReference>
<reference evidence="1 2" key="1">
    <citation type="submission" date="2018-04" db="EMBL/GenBank/DDBJ databases">
        <title>Active sludge and wastewater microbial communities from Klosterneuburg, Austria.</title>
        <authorList>
            <person name="Wagner M."/>
        </authorList>
    </citation>
    <scope>NUCLEOTIDE SEQUENCE [LARGE SCALE GENOMIC DNA]</scope>
    <source>
        <strain evidence="1 2">Nm4</strain>
    </source>
</reference>
<sequence>MHDQSSTILSNTPLSDWRGSITTFNGFTGIKPVLELDNLSWIEVCKKVCPNQPAIIDNKKAAQYFVPCLLKESPFVGKTLEFAIQNGHPTTGKMRSKNHVTESAMLLMDIDGISEADFNTGLAKIESDNLTYIAFTTHSHE</sequence>
<organism evidence="1 2">
    <name type="scientific">Nitrosomonas ureae</name>
    <dbReference type="NCBI Taxonomy" id="44577"/>
    <lineage>
        <taxon>Bacteria</taxon>
        <taxon>Pseudomonadati</taxon>
        <taxon>Pseudomonadota</taxon>
        <taxon>Betaproteobacteria</taxon>
        <taxon>Nitrosomonadales</taxon>
        <taxon>Nitrosomonadaceae</taxon>
        <taxon>Nitrosomonas</taxon>
    </lineage>
</organism>
<gene>
    <name evidence="1" type="ORF">C8R28_10458</name>
</gene>
<proteinExistence type="predicted"/>
<comment type="caution">
    <text evidence="1">The sequence shown here is derived from an EMBL/GenBank/DDBJ whole genome shotgun (WGS) entry which is preliminary data.</text>
</comment>
<dbReference type="Proteomes" id="UP000244110">
    <property type="component" value="Unassembled WGS sequence"/>
</dbReference>
<evidence type="ECO:0000313" key="2">
    <source>
        <dbReference type="Proteomes" id="UP000244110"/>
    </source>
</evidence>
<name>A0A2T5I7I5_9PROT</name>
<dbReference type="EMBL" id="QAOL01000045">
    <property type="protein sequence ID" value="PTQ79768.1"/>
    <property type="molecule type" value="Genomic_DNA"/>
</dbReference>
<dbReference type="AlphaFoldDB" id="A0A2T5I7I5"/>
<protein>
    <submittedName>
        <fullName evidence="1">Uncharacterized protein</fullName>
    </submittedName>
</protein>
<evidence type="ECO:0000313" key="1">
    <source>
        <dbReference type="EMBL" id="PTQ79768.1"/>
    </source>
</evidence>